<dbReference type="PRINTS" id="PR00463">
    <property type="entry name" value="EP450I"/>
</dbReference>
<dbReference type="InterPro" id="IPR036396">
    <property type="entry name" value="Cyt_P450_sf"/>
</dbReference>
<dbReference type="GO" id="GO:0005506">
    <property type="term" value="F:iron ion binding"/>
    <property type="evidence" value="ECO:0007669"/>
    <property type="project" value="InterPro"/>
</dbReference>
<keyword evidence="7" id="KW-0732">Signal</keyword>
<feature type="binding site" description="axial binding residue" evidence="5">
    <location>
        <position position="1070"/>
    </location>
    <ligand>
        <name>heme</name>
        <dbReference type="ChEBI" id="CHEBI:30413"/>
    </ligand>
    <ligandPart>
        <name>Fe</name>
        <dbReference type="ChEBI" id="CHEBI:18248"/>
    </ligandPart>
</feature>
<comment type="caution">
    <text evidence="11">The sequence shown here is derived from an EMBL/GenBank/DDBJ whole genome shotgun (WGS) entry which is preliminary data.</text>
</comment>
<dbReference type="PANTHER" id="PTHR24305:SF231">
    <property type="entry name" value="P450, PUTATIVE (EUROFUNG)-RELATED"/>
    <property type="match status" value="1"/>
</dbReference>
<comment type="cofactor">
    <cofactor evidence="1 5">
        <name>heme</name>
        <dbReference type="ChEBI" id="CHEBI:30413"/>
    </cofactor>
</comment>
<feature type="signal peptide" evidence="7">
    <location>
        <begin position="1"/>
        <end position="18"/>
    </location>
</feature>
<dbReference type="CDD" id="cd13850">
    <property type="entry name" value="CuRO_1_Abr2_like"/>
    <property type="match status" value="1"/>
</dbReference>
<feature type="domain" description="Plastocyanin-like" evidence="9">
    <location>
        <begin position="444"/>
        <end position="561"/>
    </location>
</feature>
<dbReference type="Pfam" id="PF00394">
    <property type="entry name" value="Cu-oxidase"/>
    <property type="match status" value="1"/>
</dbReference>
<evidence type="ECO:0000259" key="10">
    <source>
        <dbReference type="Pfam" id="PF07732"/>
    </source>
</evidence>
<keyword evidence="6" id="KW-1133">Transmembrane helix</keyword>
<dbReference type="PROSITE" id="PS00086">
    <property type="entry name" value="CYTOCHROME_P450"/>
    <property type="match status" value="1"/>
</dbReference>
<dbReference type="InterPro" id="IPR001128">
    <property type="entry name" value="Cyt_P450"/>
</dbReference>
<evidence type="ECO:0000259" key="8">
    <source>
        <dbReference type="Pfam" id="PF00394"/>
    </source>
</evidence>
<keyword evidence="5" id="KW-0349">Heme</keyword>
<dbReference type="GO" id="GO:0005507">
    <property type="term" value="F:copper ion binding"/>
    <property type="evidence" value="ECO:0007669"/>
    <property type="project" value="InterPro"/>
</dbReference>
<comment type="similarity">
    <text evidence="2">Belongs to the multicopper oxidase family.</text>
</comment>
<dbReference type="Pfam" id="PF07732">
    <property type="entry name" value="Cu-oxidase_3"/>
    <property type="match status" value="1"/>
</dbReference>
<dbReference type="InterPro" id="IPR002401">
    <property type="entry name" value="Cyt_P450_E_grp-I"/>
</dbReference>
<proteinExistence type="inferred from homology"/>
<evidence type="ECO:0000256" key="6">
    <source>
        <dbReference type="SAM" id="Phobius"/>
    </source>
</evidence>
<dbReference type="Gene3D" id="1.10.630.10">
    <property type="entry name" value="Cytochrome P450"/>
    <property type="match status" value="1"/>
</dbReference>
<dbReference type="InterPro" id="IPR001117">
    <property type="entry name" value="Cu-oxidase_2nd"/>
</dbReference>
<dbReference type="Pfam" id="PF00067">
    <property type="entry name" value="p450"/>
    <property type="match status" value="1"/>
</dbReference>
<dbReference type="SUPFAM" id="SSF49503">
    <property type="entry name" value="Cupredoxins"/>
    <property type="match status" value="3"/>
</dbReference>
<evidence type="ECO:0000313" key="11">
    <source>
        <dbReference type="EMBL" id="KJX93624.1"/>
    </source>
</evidence>
<sequence>MQSIKVFASLLWAVNVQAKHVWRYNMTVTSAWGEMDGHGRPKYYINGQSPGPLITVREGDEMEVFVTNSLAIETTMHWHGVYQVDHPWNDGVPGVTQFSIQPRDNYTYRWTAQNQYGSYFYHGHFGPAFADGMRGPIWIIPSESRERPYKLISDSKEDLVAMKKAEESPRHIVTSDWNAEGMDILLIQYRDTGFAPWCSNSLTLNDRAQTYCHSARVIEDAGGPDRNDLGCIYKVPGYEFTNALECEPTNPPMEVVQQQEREDWIWINFIHSGAHHELSISIDEHEFYVVAADGEFVSPQKVNQINVNLGERISILVKMDKSPKDYAIRLTSLSPQQIIQGIGLLRYYRHGGHADAANTTVPSTKPWVHLNGTLISENSKKMNEMALAPFPARPPPLHSDTTLKFLVKMTGPSTWVLHSSPHQGFRQSLPPVLWNFDSRGNTTYGSPGTMHNGSVVDIIFENDQQVTAMHPFHKHNMKAFIIGMGEGGFPFDTVEEALGHEDYRKNFNFHDPPLRDGCRLNEGAGAWTVIRYQITFPAASMLHCHRIHHFGSGQQVVLLEGVESMAPVPDEVRNMVHADFIPPVSSHDQFGALLSAELFDIQAFEPAQLFVCNIFPIMAILEAVVNRSIALTHVLFAIVLLYGGILLYRVFFSPLSKFPGPKLAAASSWYEFYYEFIYKGGSQFAFHIDELHQEYGPFVRITPWEIHVNDFRHYDSIYSYQLHHDKPEHLKWRAGQPNSIFATPDHNLHRRRRAALNPYFSKSRVASFGPYIQERLNSMCQRVQREFAGKEKVLNLGDMWGCLVADTIAHYAFHREYNWVNTAVDFQCPLLEQVDVFADIMDTVPHFPVIGMVLYFMPPWLIRIMVPALSGAMDFLNEIESNVNRIKSPDFKPLQGENQNIMYELYHSGLPDTERRQARLVSEGLGVVSAGLETSKTALERATFRILNDPAVHKRLKDELTATWPNTKDAAPELSTLEALPYLTACVEEAFRLAYGTPTRLPRVPREPLTLGDRVIPPGYMVSTQALTVMHDTEVFPNPMEYIPERWMDPVTHPNLKKHLVTFGKGTRVCIGQQMAYAIMTLGIANLVRRFDLTLFETDRSDVDLVRASFKPRPKKGSLGIRALVKDVVV</sequence>
<feature type="domain" description="Plastocyanin-like" evidence="10">
    <location>
        <begin position="34"/>
        <end position="142"/>
    </location>
</feature>
<dbReference type="AlphaFoldDB" id="A0A0F4G8H2"/>
<dbReference type="InterPro" id="IPR017972">
    <property type="entry name" value="Cyt_P450_CS"/>
</dbReference>
<evidence type="ECO:0000256" key="7">
    <source>
        <dbReference type="SAM" id="SignalP"/>
    </source>
</evidence>
<dbReference type="InterPro" id="IPR050121">
    <property type="entry name" value="Cytochrome_P450_monoxygenase"/>
</dbReference>
<keyword evidence="12" id="KW-1185">Reference proteome</keyword>
<reference evidence="11 12" key="1">
    <citation type="submission" date="2015-03" db="EMBL/GenBank/DDBJ databases">
        <title>RNA-seq based gene annotation and comparative genomics of four Zymoseptoria species reveal species-specific pathogenicity related genes and transposable element activity.</title>
        <authorList>
            <person name="Grandaubert J."/>
            <person name="Bhattacharyya A."/>
            <person name="Stukenbrock E.H."/>
        </authorList>
    </citation>
    <scope>NUCLEOTIDE SEQUENCE [LARGE SCALE GENOMIC DNA]</scope>
    <source>
        <strain evidence="11 12">Zb18110</strain>
    </source>
</reference>
<dbReference type="SUPFAM" id="SSF48264">
    <property type="entry name" value="Cytochrome P450"/>
    <property type="match status" value="1"/>
</dbReference>
<evidence type="ECO:0000256" key="1">
    <source>
        <dbReference type="ARBA" id="ARBA00001971"/>
    </source>
</evidence>
<dbReference type="Gene3D" id="2.60.40.420">
    <property type="entry name" value="Cupredoxins - blue copper proteins"/>
    <property type="match status" value="3"/>
</dbReference>
<feature type="chain" id="PRO_5002468615" evidence="7">
    <location>
        <begin position="19"/>
        <end position="1130"/>
    </location>
</feature>
<dbReference type="CDD" id="cd13876">
    <property type="entry name" value="CuRO_2_Abr2_like"/>
    <property type="match status" value="1"/>
</dbReference>
<evidence type="ECO:0000256" key="5">
    <source>
        <dbReference type="PIRSR" id="PIRSR602401-1"/>
    </source>
</evidence>
<dbReference type="Pfam" id="PF07731">
    <property type="entry name" value="Cu-oxidase_2"/>
    <property type="match status" value="1"/>
</dbReference>
<dbReference type="GO" id="GO:0004497">
    <property type="term" value="F:monooxygenase activity"/>
    <property type="evidence" value="ECO:0007669"/>
    <property type="project" value="InterPro"/>
</dbReference>
<dbReference type="PANTHER" id="PTHR24305">
    <property type="entry name" value="CYTOCHROME P450"/>
    <property type="match status" value="1"/>
</dbReference>
<evidence type="ECO:0000256" key="3">
    <source>
        <dbReference type="ARBA" id="ARBA00022723"/>
    </source>
</evidence>
<evidence type="ECO:0000313" key="12">
    <source>
        <dbReference type="Proteomes" id="UP000033647"/>
    </source>
</evidence>
<organism evidence="11 12">
    <name type="scientific">Zymoseptoria brevis</name>
    <dbReference type="NCBI Taxonomy" id="1047168"/>
    <lineage>
        <taxon>Eukaryota</taxon>
        <taxon>Fungi</taxon>
        <taxon>Dikarya</taxon>
        <taxon>Ascomycota</taxon>
        <taxon>Pezizomycotina</taxon>
        <taxon>Dothideomycetes</taxon>
        <taxon>Dothideomycetidae</taxon>
        <taxon>Mycosphaerellales</taxon>
        <taxon>Mycosphaerellaceae</taxon>
        <taxon>Zymoseptoria</taxon>
    </lineage>
</organism>
<keyword evidence="6" id="KW-0812">Transmembrane</keyword>
<keyword evidence="6" id="KW-0472">Membrane</keyword>
<gene>
    <name evidence="11" type="ORF">TI39_contig4283g00014</name>
</gene>
<protein>
    <submittedName>
        <fullName evidence="11">Uncharacterized protein</fullName>
    </submittedName>
</protein>
<feature type="domain" description="Plastocyanin-like" evidence="8">
    <location>
        <begin position="172"/>
        <end position="347"/>
    </location>
</feature>
<dbReference type="Proteomes" id="UP000033647">
    <property type="component" value="Unassembled WGS sequence"/>
</dbReference>
<evidence type="ECO:0000256" key="2">
    <source>
        <dbReference type="ARBA" id="ARBA00010609"/>
    </source>
</evidence>
<evidence type="ECO:0000256" key="4">
    <source>
        <dbReference type="ARBA" id="ARBA00023004"/>
    </source>
</evidence>
<dbReference type="InterPro" id="IPR011706">
    <property type="entry name" value="Cu-oxidase_C"/>
</dbReference>
<feature type="transmembrane region" description="Helical" evidence="6">
    <location>
        <begin position="630"/>
        <end position="652"/>
    </location>
</feature>
<dbReference type="STRING" id="1047168.A0A0F4G8H2"/>
<dbReference type="InterPro" id="IPR011707">
    <property type="entry name" value="Cu-oxidase-like_N"/>
</dbReference>
<dbReference type="GO" id="GO:0016705">
    <property type="term" value="F:oxidoreductase activity, acting on paired donors, with incorporation or reduction of molecular oxygen"/>
    <property type="evidence" value="ECO:0007669"/>
    <property type="project" value="InterPro"/>
</dbReference>
<accession>A0A0F4G8H2</accession>
<dbReference type="InterPro" id="IPR008972">
    <property type="entry name" value="Cupredoxin"/>
</dbReference>
<dbReference type="GO" id="GO:0020037">
    <property type="term" value="F:heme binding"/>
    <property type="evidence" value="ECO:0007669"/>
    <property type="project" value="InterPro"/>
</dbReference>
<name>A0A0F4G8H2_9PEZI</name>
<keyword evidence="4 5" id="KW-0408">Iron</keyword>
<keyword evidence="3 5" id="KW-0479">Metal-binding</keyword>
<dbReference type="CDD" id="cd11062">
    <property type="entry name" value="CYP58-like"/>
    <property type="match status" value="1"/>
</dbReference>
<evidence type="ECO:0000259" key="9">
    <source>
        <dbReference type="Pfam" id="PF07731"/>
    </source>
</evidence>
<dbReference type="EMBL" id="LAFY01004242">
    <property type="protein sequence ID" value="KJX93624.1"/>
    <property type="molecule type" value="Genomic_DNA"/>
</dbReference>
<dbReference type="OrthoDB" id="2121828at2759"/>